<proteinExistence type="predicted"/>
<dbReference type="PATRIC" id="fig|33050.5.peg.981"/>
<dbReference type="AlphaFoldDB" id="A0A0N9U9G2"/>
<gene>
    <name evidence="1" type="ORF">AN936_04755</name>
</gene>
<dbReference type="Proteomes" id="UP000058074">
    <property type="component" value="Chromosome"/>
</dbReference>
<protein>
    <submittedName>
        <fullName evidence="1">Uncharacterized protein</fullName>
    </submittedName>
</protein>
<sequence length="105" mass="11235">MSESPFVVRAGNTAIGTVALRQWDGGMAVAGGLFCPNPNYNAQEHATELDGISIPPAAKLSLCWDDGRRLHCEVVTLVDWSREVGEEGREIAAYGVVDSDFPEGS</sequence>
<evidence type="ECO:0000313" key="1">
    <source>
        <dbReference type="EMBL" id="ALH79694.1"/>
    </source>
</evidence>
<name>A0A0N9U9G2_SPHMC</name>
<evidence type="ECO:0000313" key="2">
    <source>
        <dbReference type="Proteomes" id="UP000058074"/>
    </source>
</evidence>
<reference evidence="1 2" key="1">
    <citation type="journal article" date="2015" name="Genome Announc.">
        <title>Complete Genome Sequence of Polypropylene Glycol- and Polyethylene Glycol-Degrading Sphingopyxis macrogoltabida Strain EY-1.</title>
        <authorList>
            <person name="Ohtsubo Y."/>
            <person name="Nagata Y."/>
            <person name="Numata M."/>
            <person name="Tsuchikane K."/>
            <person name="Hosoyama A."/>
            <person name="Yamazoe A."/>
            <person name="Tsuda M."/>
            <person name="Fujita N."/>
            <person name="Kawai F."/>
        </authorList>
    </citation>
    <scope>NUCLEOTIDE SEQUENCE [LARGE SCALE GENOMIC DNA]</scope>
    <source>
        <strain evidence="1 2">EY-1</strain>
    </source>
</reference>
<accession>A0A0N9U9G2</accession>
<dbReference type="KEGG" id="smag:AN936_04755"/>
<organism evidence="1 2">
    <name type="scientific">Sphingopyxis macrogoltabida</name>
    <name type="common">Sphingomonas macrogoltabidus</name>
    <dbReference type="NCBI Taxonomy" id="33050"/>
    <lineage>
        <taxon>Bacteria</taxon>
        <taxon>Pseudomonadati</taxon>
        <taxon>Pseudomonadota</taxon>
        <taxon>Alphaproteobacteria</taxon>
        <taxon>Sphingomonadales</taxon>
        <taxon>Sphingomonadaceae</taxon>
        <taxon>Sphingopyxis</taxon>
    </lineage>
</organism>
<dbReference type="EMBL" id="CP012700">
    <property type="protein sequence ID" value="ALH79694.1"/>
    <property type="molecule type" value="Genomic_DNA"/>
</dbReference>